<dbReference type="Pfam" id="PF07690">
    <property type="entry name" value="MFS_1"/>
    <property type="match status" value="1"/>
</dbReference>
<comment type="subcellular location">
    <subcellularLocation>
        <location evidence="1">Cell membrane</location>
        <topology evidence="1">Multi-pass membrane protein</topology>
    </subcellularLocation>
</comment>
<dbReference type="SUPFAM" id="SSF103473">
    <property type="entry name" value="MFS general substrate transporter"/>
    <property type="match status" value="1"/>
</dbReference>
<evidence type="ECO:0000256" key="3">
    <source>
        <dbReference type="ARBA" id="ARBA00022989"/>
    </source>
</evidence>
<dbReference type="EMBL" id="QMEY01000005">
    <property type="protein sequence ID" value="RBQ19290.1"/>
    <property type="molecule type" value="Genomic_DNA"/>
</dbReference>
<feature type="transmembrane region" description="Helical" evidence="5">
    <location>
        <begin position="64"/>
        <end position="83"/>
    </location>
</feature>
<keyword evidence="2 5" id="KW-0812">Transmembrane</keyword>
<protein>
    <submittedName>
        <fullName evidence="7">MFS transporter</fullName>
    </submittedName>
</protein>
<evidence type="ECO:0000256" key="1">
    <source>
        <dbReference type="ARBA" id="ARBA00004651"/>
    </source>
</evidence>
<feature type="transmembrane region" description="Helical" evidence="5">
    <location>
        <begin position="234"/>
        <end position="259"/>
    </location>
</feature>
<feature type="transmembrane region" description="Helical" evidence="5">
    <location>
        <begin position="133"/>
        <end position="151"/>
    </location>
</feature>
<dbReference type="PANTHER" id="PTHR23530">
    <property type="entry name" value="TRANSPORT PROTEIN-RELATED"/>
    <property type="match status" value="1"/>
</dbReference>
<evidence type="ECO:0000313" key="7">
    <source>
        <dbReference type="EMBL" id="RBQ19290.1"/>
    </source>
</evidence>
<dbReference type="OrthoDB" id="350307at2"/>
<dbReference type="PANTHER" id="PTHR23530:SF1">
    <property type="entry name" value="PERMEASE, MAJOR FACILITATOR SUPERFAMILY-RELATED"/>
    <property type="match status" value="1"/>
</dbReference>
<feature type="transmembrane region" description="Helical" evidence="5">
    <location>
        <begin position="324"/>
        <end position="347"/>
    </location>
</feature>
<keyword evidence="8" id="KW-1185">Reference proteome</keyword>
<dbReference type="AlphaFoldDB" id="A0A366M0G9"/>
<dbReference type="PROSITE" id="PS50850">
    <property type="entry name" value="MFS"/>
    <property type="match status" value="1"/>
</dbReference>
<feature type="transmembrane region" description="Helical" evidence="5">
    <location>
        <begin position="89"/>
        <end position="112"/>
    </location>
</feature>
<dbReference type="InterPro" id="IPR020846">
    <property type="entry name" value="MFS_dom"/>
</dbReference>
<keyword evidence="3 5" id="KW-1133">Transmembrane helix</keyword>
<dbReference type="GO" id="GO:0005886">
    <property type="term" value="C:plasma membrane"/>
    <property type="evidence" value="ECO:0007669"/>
    <property type="project" value="UniProtKB-SubCell"/>
</dbReference>
<feature type="transmembrane region" description="Helical" evidence="5">
    <location>
        <begin position="353"/>
        <end position="372"/>
    </location>
</feature>
<evidence type="ECO:0000259" key="6">
    <source>
        <dbReference type="PROSITE" id="PS50850"/>
    </source>
</evidence>
<dbReference type="InterPro" id="IPR036259">
    <property type="entry name" value="MFS_trans_sf"/>
</dbReference>
<organism evidence="7 8">
    <name type="scientific">Spongiactinospora rosea</name>
    <dbReference type="NCBI Taxonomy" id="2248750"/>
    <lineage>
        <taxon>Bacteria</taxon>
        <taxon>Bacillati</taxon>
        <taxon>Actinomycetota</taxon>
        <taxon>Actinomycetes</taxon>
        <taxon>Streptosporangiales</taxon>
        <taxon>Streptosporangiaceae</taxon>
        <taxon>Spongiactinospora</taxon>
    </lineage>
</organism>
<feature type="transmembrane region" description="Helical" evidence="5">
    <location>
        <begin position="293"/>
        <end position="312"/>
    </location>
</feature>
<accession>A0A366M0G9</accession>
<name>A0A366M0G9_9ACTN</name>
<evidence type="ECO:0000256" key="2">
    <source>
        <dbReference type="ARBA" id="ARBA00022692"/>
    </source>
</evidence>
<dbReference type="Proteomes" id="UP000253303">
    <property type="component" value="Unassembled WGS sequence"/>
</dbReference>
<proteinExistence type="predicted"/>
<reference evidence="7 8" key="1">
    <citation type="submission" date="2018-06" db="EMBL/GenBank/DDBJ databases">
        <title>Sphaerisporangium craniellae sp. nov., isolated from a marine sponge in the South China Sea.</title>
        <authorList>
            <person name="Li L."/>
        </authorList>
    </citation>
    <scope>NUCLEOTIDE SEQUENCE [LARGE SCALE GENOMIC DNA]</scope>
    <source>
        <strain evidence="7 8">LHW63015</strain>
    </source>
</reference>
<comment type="caution">
    <text evidence="7">The sequence shown here is derived from an EMBL/GenBank/DDBJ whole genome shotgun (WGS) entry which is preliminary data.</text>
</comment>
<feature type="domain" description="Major facilitator superfamily (MFS) profile" evidence="6">
    <location>
        <begin position="1"/>
        <end position="377"/>
    </location>
</feature>
<feature type="transmembrane region" description="Helical" evidence="5">
    <location>
        <begin position="32"/>
        <end position="52"/>
    </location>
</feature>
<gene>
    <name evidence="7" type="ORF">DP939_15260</name>
</gene>
<feature type="transmembrane region" description="Helical" evidence="5">
    <location>
        <begin position="5"/>
        <end position="26"/>
    </location>
</feature>
<keyword evidence="4 5" id="KW-0472">Membrane</keyword>
<feature type="transmembrane region" description="Helical" evidence="5">
    <location>
        <begin position="210"/>
        <end position="228"/>
    </location>
</feature>
<dbReference type="GO" id="GO:0022857">
    <property type="term" value="F:transmembrane transporter activity"/>
    <property type="evidence" value="ECO:0007669"/>
    <property type="project" value="InterPro"/>
</dbReference>
<evidence type="ECO:0000256" key="5">
    <source>
        <dbReference type="SAM" id="Phobius"/>
    </source>
</evidence>
<dbReference type="InterPro" id="IPR053160">
    <property type="entry name" value="MFS_DHA3_Transporter"/>
</dbReference>
<evidence type="ECO:0000313" key="8">
    <source>
        <dbReference type="Proteomes" id="UP000253303"/>
    </source>
</evidence>
<sequence>MTRRLYAYAFLDDLILIYPVYALLFAETGLSAAQISTLFVIWSVASFAFEVPSGLLADLFSRRLLLIVSPLVTGAGYALWTFLPGYPSFAAGFVLWGVGTALTSGAWEALVYEELAHVGRADSYARVIGRARAMGSTAILAASALAAPVLAWGGYPAVGVASIAACALGAVAGMALPETRVSPDQDEDSGDSGGVRALLRDGLAAVRQAPALRLTLLLASLLTGLTAIDEYLPMLAAGTGVALAAVPLLMLMTDLGAVAGGWAAGRGTRRLTPVLALAAACLAVGAATGPAGFALVGVAFGGFHWAMAAADARLQEQVNDRYRATITSVAGFGSEVVAVLLFAAYGAGSTWAPPWQIFALAAVPYLLIALGLRRTSR</sequence>
<dbReference type="Gene3D" id="1.20.1250.20">
    <property type="entry name" value="MFS general substrate transporter like domains"/>
    <property type="match status" value="1"/>
</dbReference>
<evidence type="ECO:0000256" key="4">
    <source>
        <dbReference type="ARBA" id="ARBA00023136"/>
    </source>
</evidence>
<dbReference type="InterPro" id="IPR011701">
    <property type="entry name" value="MFS"/>
</dbReference>